<dbReference type="InterPro" id="IPR013766">
    <property type="entry name" value="Thioredoxin_domain"/>
</dbReference>
<accession>A0ABX7H8F3</accession>
<evidence type="ECO:0000313" key="5">
    <source>
        <dbReference type="Proteomes" id="UP000654720"/>
    </source>
</evidence>
<evidence type="ECO:0000313" key="4">
    <source>
        <dbReference type="EMBL" id="QRO51195.1"/>
    </source>
</evidence>
<keyword evidence="2" id="KW-0732">Signal</keyword>
<feature type="domain" description="Thioredoxin" evidence="3">
    <location>
        <begin position="298"/>
        <end position="423"/>
    </location>
</feature>
<keyword evidence="1" id="KW-0676">Redox-active center</keyword>
<dbReference type="PROSITE" id="PS00194">
    <property type="entry name" value="THIOREDOXIN_1"/>
    <property type="match status" value="1"/>
</dbReference>
<gene>
    <name evidence="4" type="ORF">I6J59_06185</name>
</gene>
<feature type="signal peptide" evidence="2">
    <location>
        <begin position="1"/>
        <end position="20"/>
    </location>
</feature>
<keyword evidence="5" id="KW-1185">Reference proteome</keyword>
<proteinExistence type="predicted"/>
<dbReference type="RefSeq" id="WP_027200839.1">
    <property type="nucleotide sequence ID" value="NZ_CAJKXH010000007.1"/>
</dbReference>
<dbReference type="Proteomes" id="UP000654720">
    <property type="component" value="Chromosome"/>
</dbReference>
<feature type="chain" id="PRO_5046837819" evidence="2">
    <location>
        <begin position="21"/>
        <end position="423"/>
    </location>
</feature>
<dbReference type="SUPFAM" id="SSF52833">
    <property type="entry name" value="Thioredoxin-like"/>
    <property type="match status" value="1"/>
</dbReference>
<dbReference type="Gene3D" id="3.40.30.10">
    <property type="entry name" value="Glutaredoxin"/>
    <property type="match status" value="1"/>
</dbReference>
<dbReference type="Gene3D" id="2.40.70.10">
    <property type="entry name" value="Acid Proteases"/>
    <property type="match status" value="1"/>
</dbReference>
<dbReference type="EMBL" id="CP069450">
    <property type="protein sequence ID" value="QRO51195.1"/>
    <property type="molecule type" value="Genomic_DNA"/>
</dbReference>
<dbReference type="InterPro" id="IPR017937">
    <property type="entry name" value="Thioredoxin_CS"/>
</dbReference>
<dbReference type="PANTHER" id="PTHR43601:SF3">
    <property type="entry name" value="THIOREDOXIN, MITOCHONDRIAL"/>
    <property type="match status" value="1"/>
</dbReference>
<dbReference type="CDD" id="cd02947">
    <property type="entry name" value="TRX_family"/>
    <property type="match status" value="1"/>
</dbReference>
<dbReference type="InterPro" id="IPR036249">
    <property type="entry name" value="Thioredoxin-like_sf"/>
</dbReference>
<organism evidence="4 5">
    <name type="scientific">Butyricimonas virosa</name>
    <dbReference type="NCBI Taxonomy" id="544645"/>
    <lineage>
        <taxon>Bacteria</taxon>
        <taxon>Pseudomonadati</taxon>
        <taxon>Bacteroidota</taxon>
        <taxon>Bacteroidia</taxon>
        <taxon>Bacteroidales</taxon>
        <taxon>Odoribacteraceae</taxon>
        <taxon>Butyricimonas</taxon>
    </lineage>
</organism>
<evidence type="ECO:0000259" key="3">
    <source>
        <dbReference type="PROSITE" id="PS51352"/>
    </source>
</evidence>
<dbReference type="InterPro" id="IPR021109">
    <property type="entry name" value="Peptidase_aspartic_dom_sf"/>
</dbReference>
<dbReference type="PROSITE" id="PS51352">
    <property type="entry name" value="THIOREDOXIN_2"/>
    <property type="match status" value="1"/>
</dbReference>
<dbReference type="Pfam" id="PF00085">
    <property type="entry name" value="Thioredoxin"/>
    <property type="match status" value="1"/>
</dbReference>
<evidence type="ECO:0000256" key="1">
    <source>
        <dbReference type="ARBA" id="ARBA00023284"/>
    </source>
</evidence>
<sequence>MKNRCFIFLLIMLLPSLTWAQTKNTATEVKDYREVDGKIILDLIVNGEQAGFVLDLAGHTAILPEYVEKFKIDTNTPGNFGYEGFLYKHVPTSKSVLISTMSFGNNVFGNGVSAFVLEDEPYLRKLGVAGVIGGVLFRNVVLTIDRKRKKITTSMPYRPSYMKLDHRADIEVVPGSGVVCTVTLDGKAYPLLFDTWNNGMISMTAEDFAKLGGNRGGDATIMNGYKEAGKASVTKTVGTCNFVKDQLGSVVVSENTDLSRSVLGTGILEKGIVSIDYQKQKIYFQPFDLIEIKDDVVEDIASKVEPGKLNPITREYFLEHIYDYRKDKEFVFKGDKPVVIDFWATWCGPCMRLIPEMEKMAEKYKDQVIFLKVNADKEKELCSMFNVVALPTLFFIPVGGKPIIETGAMPEKYEQIIKDKLLK</sequence>
<protein>
    <submittedName>
        <fullName evidence="4">Redoxin domain-containing protein</fullName>
    </submittedName>
</protein>
<name>A0ABX7H8F3_9BACT</name>
<evidence type="ECO:0000256" key="2">
    <source>
        <dbReference type="SAM" id="SignalP"/>
    </source>
</evidence>
<reference evidence="4 5" key="1">
    <citation type="submission" date="2021-02" db="EMBL/GenBank/DDBJ databases">
        <title>FDA dAtabase for Regulatory Grade micrObial Sequences (FDA-ARGOS): Supporting development and validation of Infectious Disease Dx tests.</title>
        <authorList>
            <person name="Carlson P."/>
            <person name="Fischbach M."/>
            <person name="Hastie J."/>
            <person name="Bilen M."/>
            <person name="Cheng A."/>
            <person name="Tallon L."/>
            <person name="Sadzewicz L."/>
            <person name="Zhao X."/>
            <person name="Boylan J."/>
            <person name="Ott S."/>
            <person name="Bowen H."/>
            <person name="Vavikolanu K."/>
            <person name="Mehta A."/>
            <person name="Aluvathingal J."/>
            <person name="Nadendla S."/>
            <person name="Yan Y."/>
            <person name="Sichtig H."/>
        </authorList>
    </citation>
    <scope>NUCLEOTIDE SEQUENCE [LARGE SCALE GENOMIC DNA]</scope>
    <source>
        <strain evidence="4 5">FDAARGOS_1229</strain>
    </source>
</reference>
<dbReference type="PANTHER" id="PTHR43601">
    <property type="entry name" value="THIOREDOXIN, MITOCHONDRIAL"/>
    <property type="match status" value="1"/>
</dbReference>
<dbReference type="GeneID" id="93095921"/>